<dbReference type="CDD" id="cd14798">
    <property type="entry name" value="RX-CC_like"/>
    <property type="match status" value="1"/>
</dbReference>
<name>A0A822Y644_NELNU</name>
<evidence type="ECO:0000313" key="5">
    <source>
        <dbReference type="EMBL" id="DAD29464.1"/>
    </source>
</evidence>
<dbReference type="PANTHER" id="PTHR19338">
    <property type="entry name" value="TRANSLOCASE OF INNER MITOCHONDRIAL MEMBRANE 13 HOMOLOG"/>
    <property type="match status" value="1"/>
</dbReference>
<evidence type="ECO:0000259" key="4">
    <source>
        <dbReference type="Pfam" id="PF18052"/>
    </source>
</evidence>
<reference evidence="5 6" key="1">
    <citation type="journal article" date="2020" name="Mol. Biol. Evol.">
        <title>Distinct Expression and Methylation Patterns for Genes with Different Fates following a Single Whole-Genome Duplication in Flowering Plants.</title>
        <authorList>
            <person name="Shi T."/>
            <person name="Rahmani R.S."/>
            <person name="Gugger P.F."/>
            <person name="Wang M."/>
            <person name="Li H."/>
            <person name="Zhang Y."/>
            <person name="Li Z."/>
            <person name="Wang Q."/>
            <person name="Van de Peer Y."/>
            <person name="Marchal K."/>
            <person name="Chen J."/>
        </authorList>
    </citation>
    <scope>NUCLEOTIDE SEQUENCE [LARGE SCALE GENOMIC DNA]</scope>
    <source>
        <tissue evidence="5">Leaf</tissue>
    </source>
</reference>
<keyword evidence="6" id="KW-1185">Reference proteome</keyword>
<evidence type="ECO:0000256" key="1">
    <source>
        <dbReference type="ARBA" id="ARBA00022737"/>
    </source>
</evidence>
<evidence type="ECO:0000313" key="6">
    <source>
        <dbReference type="Proteomes" id="UP000607653"/>
    </source>
</evidence>
<dbReference type="PANTHER" id="PTHR19338:SF73">
    <property type="entry name" value="DISEASE RESISTANCE PROTEIN RGA2-LIKE"/>
    <property type="match status" value="1"/>
</dbReference>
<dbReference type="EMBL" id="DUZY01000002">
    <property type="protein sequence ID" value="DAD29464.1"/>
    <property type="molecule type" value="Genomic_DNA"/>
</dbReference>
<dbReference type="InterPro" id="IPR038005">
    <property type="entry name" value="RX-like_CC"/>
</dbReference>
<sequence>MVEAVVRFCLNKVDSLLREQVKQPKGVKEDIRELRNELDSIRAFLKEADSRQESDKGVKAWMEQVCDIAFDIEEILDEFVLERLVNSYKSHKHITCSLIIDVCLVFFSLFGKVF</sequence>
<dbReference type="Proteomes" id="UP000607653">
    <property type="component" value="Unassembled WGS sequence"/>
</dbReference>
<keyword evidence="1" id="KW-0677">Repeat</keyword>
<gene>
    <name evidence="5" type="ORF">HUJ06_030932</name>
</gene>
<feature type="domain" description="Disease resistance N-terminal" evidence="4">
    <location>
        <begin position="5"/>
        <end position="89"/>
    </location>
</feature>
<protein>
    <recommendedName>
        <fullName evidence="4">Disease resistance N-terminal domain-containing protein</fullName>
    </recommendedName>
</protein>
<proteinExistence type="predicted"/>
<evidence type="ECO:0000256" key="3">
    <source>
        <dbReference type="ARBA" id="ARBA00022821"/>
    </source>
</evidence>
<dbReference type="Pfam" id="PF18052">
    <property type="entry name" value="Rx_N"/>
    <property type="match status" value="1"/>
</dbReference>
<dbReference type="InterPro" id="IPR041118">
    <property type="entry name" value="Rx_N"/>
</dbReference>
<organism evidence="5 6">
    <name type="scientific">Nelumbo nucifera</name>
    <name type="common">Sacred lotus</name>
    <dbReference type="NCBI Taxonomy" id="4432"/>
    <lineage>
        <taxon>Eukaryota</taxon>
        <taxon>Viridiplantae</taxon>
        <taxon>Streptophyta</taxon>
        <taxon>Embryophyta</taxon>
        <taxon>Tracheophyta</taxon>
        <taxon>Spermatophyta</taxon>
        <taxon>Magnoliopsida</taxon>
        <taxon>Proteales</taxon>
        <taxon>Nelumbonaceae</taxon>
        <taxon>Nelumbo</taxon>
    </lineage>
</organism>
<dbReference type="AlphaFoldDB" id="A0A822Y644"/>
<dbReference type="Gene3D" id="1.20.5.4130">
    <property type="match status" value="1"/>
</dbReference>
<keyword evidence="2" id="KW-0547">Nucleotide-binding</keyword>
<keyword evidence="3" id="KW-0611">Plant defense</keyword>
<dbReference type="GO" id="GO:0006952">
    <property type="term" value="P:defense response"/>
    <property type="evidence" value="ECO:0007669"/>
    <property type="project" value="UniProtKB-KW"/>
</dbReference>
<dbReference type="GO" id="GO:0000166">
    <property type="term" value="F:nucleotide binding"/>
    <property type="evidence" value="ECO:0007669"/>
    <property type="project" value="UniProtKB-KW"/>
</dbReference>
<accession>A0A822Y644</accession>
<comment type="caution">
    <text evidence="5">The sequence shown here is derived from an EMBL/GenBank/DDBJ whole genome shotgun (WGS) entry which is preliminary data.</text>
</comment>
<evidence type="ECO:0000256" key="2">
    <source>
        <dbReference type="ARBA" id="ARBA00022741"/>
    </source>
</evidence>